<gene>
    <name evidence="3" type="ORF">ACIBP5_25115</name>
</gene>
<reference evidence="3 4" key="1">
    <citation type="submission" date="2024-10" db="EMBL/GenBank/DDBJ databases">
        <title>The Natural Products Discovery Center: Release of the First 8490 Sequenced Strains for Exploring Actinobacteria Biosynthetic Diversity.</title>
        <authorList>
            <person name="Kalkreuter E."/>
            <person name="Kautsar S.A."/>
            <person name="Yang D."/>
            <person name="Bader C.D."/>
            <person name="Teijaro C.N."/>
            <person name="Fluegel L."/>
            <person name="Davis C.M."/>
            <person name="Simpson J.R."/>
            <person name="Lauterbach L."/>
            <person name="Steele A.D."/>
            <person name="Gui C."/>
            <person name="Meng S."/>
            <person name="Li G."/>
            <person name="Viehrig K."/>
            <person name="Ye F."/>
            <person name="Su P."/>
            <person name="Kiefer A.F."/>
            <person name="Nichols A."/>
            <person name="Cepeda A.J."/>
            <person name="Yan W."/>
            <person name="Fan B."/>
            <person name="Jiang Y."/>
            <person name="Adhikari A."/>
            <person name="Zheng C.-J."/>
            <person name="Schuster L."/>
            <person name="Cowan T.M."/>
            <person name="Smanski M.J."/>
            <person name="Chevrette M.G."/>
            <person name="De Carvalho L.P.S."/>
            <person name="Shen B."/>
        </authorList>
    </citation>
    <scope>NUCLEOTIDE SEQUENCE [LARGE SCALE GENOMIC DNA]</scope>
    <source>
        <strain evidence="3 4">NPDC049503</strain>
    </source>
</reference>
<dbReference type="Gene3D" id="2.30.110.10">
    <property type="entry name" value="Electron Transport, Fmn-binding Protein, Chain A"/>
    <property type="match status" value="1"/>
</dbReference>
<dbReference type="InterPro" id="IPR011576">
    <property type="entry name" value="Pyridox_Oxase_N"/>
</dbReference>
<comment type="caution">
    <text evidence="3">The sequence shown here is derived from an EMBL/GenBank/DDBJ whole genome shotgun (WGS) entry which is preliminary data.</text>
</comment>
<accession>A0ABW8AA64</accession>
<protein>
    <submittedName>
        <fullName evidence="3">Pyridoxamine 5'-phosphate oxidase family protein</fullName>
    </submittedName>
</protein>
<organism evidence="3 4">
    <name type="scientific">Nonomuraea indica</name>
    <dbReference type="NCBI Taxonomy" id="1581193"/>
    <lineage>
        <taxon>Bacteria</taxon>
        <taxon>Bacillati</taxon>
        <taxon>Actinomycetota</taxon>
        <taxon>Actinomycetes</taxon>
        <taxon>Streptosporangiales</taxon>
        <taxon>Streptosporangiaceae</taxon>
        <taxon>Nonomuraea</taxon>
    </lineage>
</organism>
<feature type="domain" description="Pyridoxamine 5'-phosphate oxidase N-terminal" evidence="2">
    <location>
        <begin position="11"/>
        <end position="142"/>
    </location>
</feature>
<feature type="region of interest" description="Disordered" evidence="1">
    <location>
        <begin position="156"/>
        <end position="183"/>
    </location>
</feature>
<keyword evidence="4" id="KW-1185">Reference proteome</keyword>
<evidence type="ECO:0000313" key="3">
    <source>
        <dbReference type="EMBL" id="MFI7443263.1"/>
    </source>
</evidence>
<dbReference type="Proteomes" id="UP001612928">
    <property type="component" value="Unassembled WGS sequence"/>
</dbReference>
<evidence type="ECO:0000256" key="1">
    <source>
        <dbReference type="SAM" id="MobiDB-lite"/>
    </source>
</evidence>
<dbReference type="Pfam" id="PF01243">
    <property type="entry name" value="PNPOx_N"/>
    <property type="match status" value="1"/>
</dbReference>
<dbReference type="SUPFAM" id="SSF50475">
    <property type="entry name" value="FMN-binding split barrel"/>
    <property type="match status" value="1"/>
</dbReference>
<dbReference type="RefSeq" id="WP_397023396.1">
    <property type="nucleotide sequence ID" value="NZ_JBITMB010000006.1"/>
</dbReference>
<proteinExistence type="predicted"/>
<dbReference type="InterPro" id="IPR012349">
    <property type="entry name" value="Split_barrel_FMN-bd"/>
</dbReference>
<dbReference type="EMBL" id="JBITMB010000006">
    <property type="protein sequence ID" value="MFI7443263.1"/>
    <property type="molecule type" value="Genomic_DNA"/>
</dbReference>
<name>A0ABW8AA64_9ACTN</name>
<evidence type="ECO:0000313" key="4">
    <source>
        <dbReference type="Proteomes" id="UP001612928"/>
    </source>
</evidence>
<evidence type="ECO:0000259" key="2">
    <source>
        <dbReference type="Pfam" id="PF01243"/>
    </source>
</evidence>
<sequence>MTGKVSSFTEIHEEFAAYIGDIVYATMTTVDAKGRPRARMLIPVWEVVDGRPLGWLATYRTPVKAAHLARNPHATFSYWTHRQNAVAVDTVAEWVADVEVTRRVWRLYEQGSPPGAGYALGAFWSGVDDPGLHVLRLTPWRVQVIPAATCAAASGRRTAPRDRVRCGPPGRHGPAGGRHRVTV</sequence>